<organism evidence="2 3">
    <name type="scientific">Thelohanellus kitauei</name>
    <name type="common">Myxosporean</name>
    <dbReference type="NCBI Taxonomy" id="669202"/>
    <lineage>
        <taxon>Eukaryota</taxon>
        <taxon>Metazoa</taxon>
        <taxon>Cnidaria</taxon>
        <taxon>Myxozoa</taxon>
        <taxon>Myxosporea</taxon>
        <taxon>Bivalvulida</taxon>
        <taxon>Platysporina</taxon>
        <taxon>Myxobolidae</taxon>
        <taxon>Thelohanellus</taxon>
    </lineage>
</organism>
<dbReference type="GO" id="GO:0016020">
    <property type="term" value="C:membrane"/>
    <property type="evidence" value="ECO:0007669"/>
    <property type="project" value="TreeGrafter"/>
</dbReference>
<evidence type="ECO:0000259" key="1">
    <source>
        <dbReference type="Pfam" id="PF15901"/>
    </source>
</evidence>
<dbReference type="EMBL" id="JWZT01004473">
    <property type="protein sequence ID" value="KII64045.1"/>
    <property type="molecule type" value="Genomic_DNA"/>
</dbReference>
<dbReference type="SUPFAM" id="SSF50939">
    <property type="entry name" value="Sialidases"/>
    <property type="match status" value="1"/>
</dbReference>
<dbReference type="PANTHER" id="PTHR12106">
    <property type="entry name" value="SORTILIN RELATED"/>
    <property type="match status" value="1"/>
</dbReference>
<comment type="caution">
    <text evidence="2">The sequence shown here is derived from an EMBL/GenBank/DDBJ whole genome shotgun (WGS) entry which is preliminary data.</text>
</comment>
<evidence type="ECO:0000313" key="3">
    <source>
        <dbReference type="Proteomes" id="UP000031668"/>
    </source>
</evidence>
<sequence length="320" mass="37524">MTKTYISVDNGKNFWAIELLDSRQKCFDNKCYIEFDLPCGKDVMINHFPDKFTVKFQGIIHKNGYKIRHTYISFNGGMNWKIIPSQIKKLTILNRGGILFGTESKVGTIWYSYDYGSMWTSKYIVYDHFIKIIPIELPNNPVIAAIIYDDIKNIYTIYTLTFSHSFSSFGLMTDRTCDIDDIQRVYVRRYSGTCYQGKEIFYLQKKHYAMCVDNRQNVEPNIIPCPCSIEDFEWYSIIDHSKPNYYYKNNFCVLNPNLEITKSVKICRDGDTPLIHWNGYHRLMNSFAKLDPDLCMPINTTFTDYSIYADYCISQSNVDI</sequence>
<dbReference type="OrthoDB" id="5949766at2759"/>
<dbReference type="Proteomes" id="UP000031668">
    <property type="component" value="Unassembled WGS sequence"/>
</dbReference>
<dbReference type="InterPro" id="IPR050310">
    <property type="entry name" value="VPS10-sortilin"/>
</dbReference>
<keyword evidence="3" id="KW-1185">Reference proteome</keyword>
<gene>
    <name evidence="2" type="ORF">RF11_09878</name>
</gene>
<accession>A0A0C2MI33</accession>
<dbReference type="GO" id="GO:0006892">
    <property type="term" value="P:post-Golgi vesicle-mediated transport"/>
    <property type="evidence" value="ECO:0007669"/>
    <property type="project" value="TreeGrafter"/>
</dbReference>
<proteinExistence type="predicted"/>
<dbReference type="InterPro" id="IPR031777">
    <property type="entry name" value="Sortilin_C"/>
</dbReference>
<dbReference type="AlphaFoldDB" id="A0A0C2MI33"/>
<name>A0A0C2MI33_THEKT</name>
<protein>
    <submittedName>
        <fullName evidence="2">Vacuolar protein sorting/targeting protein 10</fullName>
    </submittedName>
</protein>
<feature type="domain" description="Sortilin C-terminal" evidence="1">
    <location>
        <begin position="169"/>
        <end position="283"/>
    </location>
</feature>
<dbReference type="GO" id="GO:0005794">
    <property type="term" value="C:Golgi apparatus"/>
    <property type="evidence" value="ECO:0007669"/>
    <property type="project" value="TreeGrafter"/>
</dbReference>
<dbReference type="Pfam" id="PF15901">
    <property type="entry name" value="Sortilin_C"/>
    <property type="match status" value="1"/>
</dbReference>
<evidence type="ECO:0000313" key="2">
    <source>
        <dbReference type="EMBL" id="KII64045.1"/>
    </source>
</evidence>
<dbReference type="PANTHER" id="PTHR12106:SF27">
    <property type="entry name" value="SORTILIN-RELATED RECEPTOR"/>
    <property type="match status" value="1"/>
</dbReference>
<reference evidence="2 3" key="1">
    <citation type="journal article" date="2014" name="Genome Biol. Evol.">
        <title>The genome of the myxosporean Thelohanellus kitauei shows adaptations to nutrient acquisition within its fish host.</title>
        <authorList>
            <person name="Yang Y."/>
            <person name="Xiong J."/>
            <person name="Zhou Z."/>
            <person name="Huo F."/>
            <person name="Miao W."/>
            <person name="Ran C."/>
            <person name="Liu Y."/>
            <person name="Zhang J."/>
            <person name="Feng J."/>
            <person name="Wang M."/>
            <person name="Wang M."/>
            <person name="Wang L."/>
            <person name="Yao B."/>
        </authorList>
    </citation>
    <scope>NUCLEOTIDE SEQUENCE [LARGE SCALE GENOMIC DNA]</scope>
    <source>
        <strain evidence="2">Wuqing</strain>
    </source>
</reference>
<dbReference type="InterPro" id="IPR036278">
    <property type="entry name" value="Sialidase_sf"/>
</dbReference>